<feature type="active site" description="Proton acceptor" evidence="4">
    <location>
        <position position="79"/>
    </location>
</feature>
<comment type="cofactor">
    <cofactor evidence="1 4">
        <name>a divalent metal cation</name>
        <dbReference type="ChEBI" id="CHEBI:60240"/>
    </cofactor>
</comment>
<keyword evidence="6" id="KW-1185">Reference proteome</keyword>
<gene>
    <name evidence="5" type="ORF">SAMN05421779_102151</name>
</gene>
<dbReference type="Gene3D" id="3.90.950.10">
    <property type="match status" value="1"/>
</dbReference>
<dbReference type="OrthoDB" id="9813962at2"/>
<organism evidence="5 6">
    <name type="scientific">Insolitispirillum peregrinum</name>
    <dbReference type="NCBI Taxonomy" id="80876"/>
    <lineage>
        <taxon>Bacteria</taxon>
        <taxon>Pseudomonadati</taxon>
        <taxon>Pseudomonadota</taxon>
        <taxon>Alphaproteobacteria</taxon>
        <taxon>Rhodospirillales</taxon>
        <taxon>Novispirillaceae</taxon>
        <taxon>Insolitispirillum</taxon>
    </lineage>
</organism>
<reference evidence="5 6" key="1">
    <citation type="submission" date="2017-01" db="EMBL/GenBank/DDBJ databases">
        <authorList>
            <person name="Mah S.A."/>
            <person name="Swanson W.J."/>
            <person name="Moy G.W."/>
            <person name="Vacquier V.D."/>
        </authorList>
    </citation>
    <scope>NUCLEOTIDE SEQUENCE [LARGE SCALE GENOMIC DNA]</scope>
    <source>
        <strain evidence="5 6">DSM 11589</strain>
    </source>
</reference>
<keyword evidence="3 4" id="KW-0546">Nucleotide metabolism</keyword>
<comment type="similarity">
    <text evidence="4">Belongs to the Maf family.</text>
</comment>
<evidence type="ECO:0000256" key="4">
    <source>
        <dbReference type="HAMAP-Rule" id="MF_00528"/>
    </source>
</evidence>
<dbReference type="EMBL" id="FTOA01000002">
    <property type="protein sequence ID" value="SIS47573.1"/>
    <property type="molecule type" value="Genomic_DNA"/>
</dbReference>
<comment type="caution">
    <text evidence="4">Lacks conserved residue(s) required for the propagation of feature annotation.</text>
</comment>
<dbReference type="GO" id="GO:0047429">
    <property type="term" value="F:nucleoside triphosphate diphosphatase activity"/>
    <property type="evidence" value="ECO:0007669"/>
    <property type="project" value="UniProtKB-EC"/>
</dbReference>
<dbReference type="STRING" id="80876.SAMN05421779_102151"/>
<dbReference type="PANTHER" id="PTHR43213:SF5">
    <property type="entry name" value="BIFUNCTIONAL DTTP_UTP PYROPHOSPHATASE_METHYLTRANSFERASE PROTEIN-RELATED"/>
    <property type="match status" value="1"/>
</dbReference>
<comment type="catalytic activity">
    <reaction evidence="4">
        <text>a ribonucleoside 5'-triphosphate + H2O = a ribonucleoside 5'-phosphate + diphosphate + H(+)</text>
        <dbReference type="Rhea" id="RHEA:23996"/>
        <dbReference type="ChEBI" id="CHEBI:15377"/>
        <dbReference type="ChEBI" id="CHEBI:15378"/>
        <dbReference type="ChEBI" id="CHEBI:33019"/>
        <dbReference type="ChEBI" id="CHEBI:58043"/>
        <dbReference type="ChEBI" id="CHEBI:61557"/>
        <dbReference type="EC" id="3.6.1.9"/>
    </reaction>
</comment>
<sequence length="207" mass="22328">MTSSVPLVVLASGSSARARLLRSAGVPVEVQPARVDESEVKQSLQAEGASAADVAEVLAEIKAMQVSRRYPGALVVGADQMLEAPDGQGGVRWLDKAASLEDARAILWSLRGETHRLISCAVVVRDGQRLWHHMDQARMSVRPFTEAFLDRYLAELGEAALETVGGYHLEGLGAQLFSRMDGNFFTILGLPLLPLLGFLRAHGVLVE</sequence>
<dbReference type="GO" id="GO:0005737">
    <property type="term" value="C:cytoplasm"/>
    <property type="evidence" value="ECO:0007669"/>
    <property type="project" value="UniProtKB-SubCell"/>
</dbReference>
<comment type="function">
    <text evidence="4">Nucleoside triphosphate pyrophosphatase. May have a dual role in cell division arrest and in preventing the incorporation of modified nucleotides into cellular nucleic acids.</text>
</comment>
<evidence type="ECO:0000256" key="1">
    <source>
        <dbReference type="ARBA" id="ARBA00001968"/>
    </source>
</evidence>
<dbReference type="PANTHER" id="PTHR43213">
    <property type="entry name" value="BIFUNCTIONAL DTTP/UTP PYROPHOSPHATASE/METHYLTRANSFERASE PROTEIN-RELATED"/>
    <property type="match status" value="1"/>
</dbReference>
<evidence type="ECO:0000256" key="3">
    <source>
        <dbReference type="ARBA" id="ARBA00023080"/>
    </source>
</evidence>
<name>A0A1N7JDZ1_9PROT</name>
<dbReference type="CDD" id="cd00555">
    <property type="entry name" value="Maf"/>
    <property type="match status" value="1"/>
</dbReference>
<keyword evidence="2 4" id="KW-0378">Hydrolase</keyword>
<comment type="catalytic activity">
    <reaction evidence="4">
        <text>a 2'-deoxyribonucleoside 5'-triphosphate + H2O = a 2'-deoxyribonucleoside 5'-phosphate + diphosphate + H(+)</text>
        <dbReference type="Rhea" id="RHEA:44644"/>
        <dbReference type="ChEBI" id="CHEBI:15377"/>
        <dbReference type="ChEBI" id="CHEBI:15378"/>
        <dbReference type="ChEBI" id="CHEBI:33019"/>
        <dbReference type="ChEBI" id="CHEBI:61560"/>
        <dbReference type="ChEBI" id="CHEBI:65317"/>
        <dbReference type="EC" id="3.6.1.9"/>
    </reaction>
</comment>
<evidence type="ECO:0000256" key="2">
    <source>
        <dbReference type="ARBA" id="ARBA00022801"/>
    </source>
</evidence>
<protein>
    <recommendedName>
        <fullName evidence="4">Nucleoside triphosphate pyrophosphatase</fullName>
        <ecNumber evidence="4">3.6.1.9</ecNumber>
    </recommendedName>
    <alternativeName>
        <fullName evidence="4">Nucleotide pyrophosphatase</fullName>
        <shortName evidence="4">Nucleotide PPase</shortName>
    </alternativeName>
</protein>
<dbReference type="AlphaFoldDB" id="A0A1N7JDZ1"/>
<dbReference type="RefSeq" id="WP_076399062.1">
    <property type="nucleotide sequence ID" value="NZ_FTOA01000002.1"/>
</dbReference>
<dbReference type="SUPFAM" id="SSF52972">
    <property type="entry name" value="ITPase-like"/>
    <property type="match status" value="1"/>
</dbReference>
<dbReference type="InterPro" id="IPR003697">
    <property type="entry name" value="Maf-like"/>
</dbReference>
<dbReference type="EC" id="3.6.1.9" evidence="4"/>
<proteinExistence type="inferred from homology"/>
<dbReference type="HAMAP" id="MF_00528">
    <property type="entry name" value="Maf"/>
    <property type="match status" value="1"/>
</dbReference>
<dbReference type="Proteomes" id="UP000185678">
    <property type="component" value="Unassembled WGS sequence"/>
</dbReference>
<comment type="subcellular location">
    <subcellularLocation>
        <location evidence="4">Cytoplasm</location>
    </subcellularLocation>
</comment>
<dbReference type="PIRSF" id="PIRSF006305">
    <property type="entry name" value="Maf"/>
    <property type="match status" value="1"/>
</dbReference>
<evidence type="ECO:0000313" key="5">
    <source>
        <dbReference type="EMBL" id="SIS47573.1"/>
    </source>
</evidence>
<evidence type="ECO:0000313" key="6">
    <source>
        <dbReference type="Proteomes" id="UP000185678"/>
    </source>
</evidence>
<accession>A0A1N7JDZ1</accession>
<dbReference type="Pfam" id="PF02545">
    <property type="entry name" value="Maf"/>
    <property type="match status" value="1"/>
</dbReference>
<dbReference type="GO" id="GO:0009117">
    <property type="term" value="P:nucleotide metabolic process"/>
    <property type="evidence" value="ECO:0007669"/>
    <property type="project" value="UniProtKB-KW"/>
</dbReference>
<keyword evidence="4" id="KW-0963">Cytoplasm</keyword>
<dbReference type="InterPro" id="IPR029001">
    <property type="entry name" value="ITPase-like_fam"/>
</dbReference>